<protein>
    <submittedName>
        <fullName evidence="1">Uncharacterized protein</fullName>
    </submittedName>
</protein>
<sequence>MATSPPEFKESGDNLSQRFELPRSSTPLSVIKFPKTIVNASLRTSASTAVGEDPLRCAYRGVDPEEHSKRCRGIALNIIHHLSLFWQVGADTP</sequence>
<dbReference type="AlphaFoldDB" id="A0A8X6FZ89"/>
<comment type="caution">
    <text evidence="1">The sequence shown here is derived from an EMBL/GenBank/DDBJ whole genome shotgun (WGS) entry which is preliminary data.</text>
</comment>
<gene>
    <name evidence="1" type="ORF">TNCT_67611</name>
</gene>
<name>A0A8X6FZ89_TRICU</name>
<reference evidence="1" key="1">
    <citation type="submission" date="2020-07" db="EMBL/GenBank/DDBJ databases">
        <title>Multicomponent nature underlies the extraordinary mechanical properties of spider dragline silk.</title>
        <authorList>
            <person name="Kono N."/>
            <person name="Nakamura H."/>
            <person name="Mori M."/>
            <person name="Yoshida Y."/>
            <person name="Ohtoshi R."/>
            <person name="Malay A.D."/>
            <person name="Moran D.A.P."/>
            <person name="Tomita M."/>
            <person name="Numata K."/>
            <person name="Arakawa K."/>
        </authorList>
    </citation>
    <scope>NUCLEOTIDE SEQUENCE</scope>
</reference>
<dbReference type="Proteomes" id="UP000887116">
    <property type="component" value="Unassembled WGS sequence"/>
</dbReference>
<dbReference type="EMBL" id="BMAO01023994">
    <property type="protein sequence ID" value="GFQ92291.1"/>
    <property type="molecule type" value="Genomic_DNA"/>
</dbReference>
<evidence type="ECO:0000313" key="2">
    <source>
        <dbReference type="Proteomes" id="UP000887116"/>
    </source>
</evidence>
<proteinExistence type="predicted"/>
<keyword evidence="2" id="KW-1185">Reference proteome</keyword>
<organism evidence="1 2">
    <name type="scientific">Trichonephila clavata</name>
    <name type="common">Joro spider</name>
    <name type="synonym">Nephila clavata</name>
    <dbReference type="NCBI Taxonomy" id="2740835"/>
    <lineage>
        <taxon>Eukaryota</taxon>
        <taxon>Metazoa</taxon>
        <taxon>Ecdysozoa</taxon>
        <taxon>Arthropoda</taxon>
        <taxon>Chelicerata</taxon>
        <taxon>Arachnida</taxon>
        <taxon>Araneae</taxon>
        <taxon>Araneomorphae</taxon>
        <taxon>Entelegynae</taxon>
        <taxon>Araneoidea</taxon>
        <taxon>Nephilidae</taxon>
        <taxon>Trichonephila</taxon>
    </lineage>
</organism>
<accession>A0A8X6FZ89</accession>
<evidence type="ECO:0000313" key="1">
    <source>
        <dbReference type="EMBL" id="GFQ92291.1"/>
    </source>
</evidence>